<name>A0A7C4ARX3_9BACT</name>
<dbReference type="Gene3D" id="3.40.50.410">
    <property type="entry name" value="von Willebrand factor, type A domain"/>
    <property type="match status" value="1"/>
</dbReference>
<evidence type="ECO:0000313" key="4">
    <source>
        <dbReference type="EMBL" id="HGH61166.1"/>
    </source>
</evidence>
<dbReference type="InterPro" id="IPR006665">
    <property type="entry name" value="OmpA-like"/>
</dbReference>
<dbReference type="InterPro" id="IPR036737">
    <property type="entry name" value="OmpA-like_sf"/>
</dbReference>
<dbReference type="AlphaFoldDB" id="A0A7C4ARX3"/>
<dbReference type="Pfam" id="PF00691">
    <property type="entry name" value="OmpA"/>
    <property type="match status" value="1"/>
</dbReference>
<accession>A0A7C4ARX3</accession>
<gene>
    <name evidence="4" type="ORF">ENV54_07705</name>
</gene>
<evidence type="ECO:0000256" key="2">
    <source>
        <dbReference type="SAM" id="MobiDB-lite"/>
    </source>
</evidence>
<reference evidence="4" key="1">
    <citation type="journal article" date="2020" name="mSystems">
        <title>Genome- and Community-Level Interaction Insights into Carbon Utilization and Element Cycling Functions of Hydrothermarchaeota in Hydrothermal Sediment.</title>
        <authorList>
            <person name="Zhou Z."/>
            <person name="Liu Y."/>
            <person name="Xu W."/>
            <person name="Pan J."/>
            <person name="Luo Z.H."/>
            <person name="Li M."/>
        </authorList>
    </citation>
    <scope>NUCLEOTIDE SEQUENCE [LARGE SCALE GENOMIC DNA]</scope>
    <source>
        <strain evidence="4">SpSt-769</strain>
    </source>
</reference>
<feature type="region of interest" description="Disordered" evidence="2">
    <location>
        <begin position="384"/>
        <end position="404"/>
    </location>
</feature>
<protein>
    <submittedName>
        <fullName evidence="4">VWA domain-containing protein</fullName>
    </submittedName>
</protein>
<dbReference type="GO" id="GO:0016020">
    <property type="term" value="C:membrane"/>
    <property type="evidence" value="ECO:0007669"/>
    <property type="project" value="UniProtKB-UniRule"/>
</dbReference>
<dbReference type="SUPFAM" id="SSF103088">
    <property type="entry name" value="OmpA-like"/>
    <property type="match status" value="1"/>
</dbReference>
<organism evidence="4">
    <name type="scientific">Desulfomonile tiedjei</name>
    <dbReference type="NCBI Taxonomy" id="2358"/>
    <lineage>
        <taxon>Bacteria</taxon>
        <taxon>Pseudomonadati</taxon>
        <taxon>Thermodesulfobacteriota</taxon>
        <taxon>Desulfomonilia</taxon>
        <taxon>Desulfomonilales</taxon>
        <taxon>Desulfomonilaceae</taxon>
        <taxon>Desulfomonile</taxon>
    </lineage>
</organism>
<proteinExistence type="predicted"/>
<evidence type="ECO:0000259" key="3">
    <source>
        <dbReference type="PROSITE" id="PS51123"/>
    </source>
</evidence>
<dbReference type="PROSITE" id="PS51123">
    <property type="entry name" value="OMPA_2"/>
    <property type="match status" value="1"/>
</dbReference>
<keyword evidence="1" id="KW-0472">Membrane</keyword>
<dbReference type="Gene3D" id="3.30.1330.60">
    <property type="entry name" value="OmpA-like domain"/>
    <property type="match status" value="1"/>
</dbReference>
<dbReference type="EMBL" id="DTGT01000241">
    <property type="protein sequence ID" value="HGH61166.1"/>
    <property type="molecule type" value="Genomic_DNA"/>
</dbReference>
<feature type="domain" description="OmpA-like" evidence="3">
    <location>
        <begin position="237"/>
        <end position="355"/>
    </location>
</feature>
<sequence>MVLRKPMVHTLRNVAALTFITLLVVTGRIDAYAYLAKKHDFLPRHPKVLFVVDVSATMNQECADTGRSRLSVALGALKQFVAAVPSPPLWQYPFLTSLVVAGDPRGPVLMVPLQIGTLGLFDPYYESLMVKRPFQPRASSVGEALEFCANMAVEAPGRTAVVVFTDGETCDRVSQLTAQALQHALGDELRVFGVFVGDAECGWGNLTQLCSATGGYVRSWRELLTKQAMRDFVWDILVQEVAFHYIEVFFREQSADLLPSEAGKLENVASFLQMIPQYELVIDGYSIPGLEAGQGRRLALQRAEVIKNALARAYGVNPQRIKARSMGSAYPRYKYDDPAANLQNAEAVVYLRLPLRNVPYDEKYLHTFGQPVSGRVFNDRERQSDEEWAWPASWPSRSRRQQQR</sequence>
<evidence type="ECO:0000256" key="1">
    <source>
        <dbReference type="PROSITE-ProRule" id="PRU00473"/>
    </source>
</evidence>
<comment type="caution">
    <text evidence="4">The sequence shown here is derived from an EMBL/GenBank/DDBJ whole genome shotgun (WGS) entry which is preliminary data.</text>
</comment>
<dbReference type="SUPFAM" id="SSF53300">
    <property type="entry name" value="vWA-like"/>
    <property type="match status" value="1"/>
</dbReference>
<dbReference type="InterPro" id="IPR036465">
    <property type="entry name" value="vWFA_dom_sf"/>
</dbReference>